<dbReference type="GO" id="GO:0006283">
    <property type="term" value="P:transcription-coupled nucleotide-excision repair"/>
    <property type="evidence" value="ECO:0007669"/>
    <property type="project" value="TreeGrafter"/>
</dbReference>
<feature type="compositionally biased region" description="Polar residues" evidence="9">
    <location>
        <begin position="718"/>
        <end position="735"/>
    </location>
</feature>
<feature type="region of interest" description="Disordered" evidence="9">
    <location>
        <begin position="715"/>
        <end position="735"/>
    </location>
</feature>
<feature type="compositionally biased region" description="Basic and acidic residues" evidence="9">
    <location>
        <begin position="468"/>
        <end position="477"/>
    </location>
</feature>
<keyword evidence="13" id="KW-1185">Reference proteome</keyword>
<dbReference type="PANTHER" id="PTHR45629">
    <property type="entry name" value="SNF2/RAD54 FAMILY MEMBER"/>
    <property type="match status" value="1"/>
</dbReference>
<dbReference type="InterPro" id="IPR000330">
    <property type="entry name" value="SNF2_N"/>
</dbReference>
<comment type="subunit">
    <text evidence="1">Interacts (via N-terminus) with spn-A/Rad51.</text>
</comment>
<gene>
    <name evidence="12" type="ORF">NBR_LOCUS15025</name>
</gene>
<evidence type="ECO:0000256" key="7">
    <source>
        <dbReference type="ARBA" id="ARBA00024776"/>
    </source>
</evidence>
<feature type="region of interest" description="Disordered" evidence="9">
    <location>
        <begin position="536"/>
        <end position="701"/>
    </location>
</feature>
<dbReference type="Gene3D" id="3.40.50.300">
    <property type="entry name" value="P-loop containing nucleotide triphosphate hydrolases"/>
    <property type="match status" value="1"/>
</dbReference>
<dbReference type="SMART" id="SM00487">
    <property type="entry name" value="DEXDc"/>
    <property type="match status" value="1"/>
</dbReference>
<dbReference type="SUPFAM" id="SSF52540">
    <property type="entry name" value="P-loop containing nucleoside triphosphate hydrolases"/>
    <property type="match status" value="2"/>
</dbReference>
<feature type="compositionally biased region" description="Low complexity" evidence="9">
    <location>
        <begin position="1256"/>
        <end position="1265"/>
    </location>
</feature>
<evidence type="ECO:0000256" key="1">
    <source>
        <dbReference type="ARBA" id="ARBA00011467"/>
    </source>
</evidence>
<feature type="compositionally biased region" description="Polar residues" evidence="9">
    <location>
        <begin position="556"/>
        <end position="566"/>
    </location>
</feature>
<feature type="region of interest" description="Disordered" evidence="9">
    <location>
        <begin position="1254"/>
        <end position="1315"/>
    </location>
</feature>
<evidence type="ECO:0000313" key="12">
    <source>
        <dbReference type="EMBL" id="VDL78619.1"/>
    </source>
</evidence>
<feature type="region of interest" description="Disordered" evidence="9">
    <location>
        <begin position="506"/>
        <end position="525"/>
    </location>
</feature>
<feature type="compositionally biased region" description="Basic and acidic residues" evidence="9">
    <location>
        <begin position="605"/>
        <end position="619"/>
    </location>
</feature>
<keyword evidence="3" id="KW-0132">Cell division</keyword>
<dbReference type="InterPro" id="IPR050496">
    <property type="entry name" value="SNF2_RAD54_helicase_repair"/>
</dbReference>
<evidence type="ECO:0000256" key="4">
    <source>
        <dbReference type="ARBA" id="ARBA00022776"/>
    </source>
</evidence>
<dbReference type="GO" id="GO:0016787">
    <property type="term" value="F:hydrolase activity"/>
    <property type="evidence" value="ECO:0007669"/>
    <property type="project" value="UniProtKB-KW"/>
</dbReference>
<dbReference type="Pfam" id="PF00271">
    <property type="entry name" value="Helicase_C"/>
    <property type="match status" value="1"/>
</dbReference>
<dbReference type="Gene3D" id="3.40.50.10810">
    <property type="entry name" value="Tandem AAA-ATPase domain"/>
    <property type="match status" value="1"/>
</dbReference>
<accession>A0A158R242</accession>
<feature type="region of interest" description="Disordered" evidence="9">
    <location>
        <begin position="453"/>
        <end position="487"/>
    </location>
</feature>
<evidence type="ECO:0000259" key="11">
    <source>
        <dbReference type="PROSITE" id="PS51194"/>
    </source>
</evidence>
<feature type="compositionally biased region" description="Polar residues" evidence="9">
    <location>
        <begin position="1991"/>
        <end position="2002"/>
    </location>
</feature>
<evidence type="ECO:0000256" key="2">
    <source>
        <dbReference type="ARBA" id="ARBA00015341"/>
    </source>
</evidence>
<evidence type="ECO:0000313" key="14">
    <source>
        <dbReference type="WBParaSite" id="NBR_0001502401-mRNA-1"/>
    </source>
</evidence>
<dbReference type="InterPro" id="IPR027417">
    <property type="entry name" value="P-loop_NTPase"/>
</dbReference>
<reference evidence="12 13" key="2">
    <citation type="submission" date="2018-11" db="EMBL/GenBank/DDBJ databases">
        <authorList>
            <consortium name="Pathogen Informatics"/>
        </authorList>
    </citation>
    <scope>NUCLEOTIDE SEQUENCE [LARGE SCALE GENOMIC DNA]</scope>
</reference>
<keyword evidence="6" id="KW-0131">Cell cycle</keyword>
<dbReference type="InterPro" id="IPR049730">
    <property type="entry name" value="SNF2/RAD54-like_C"/>
</dbReference>
<keyword evidence="4" id="KW-0498">Mitosis</keyword>
<feature type="compositionally biased region" description="Polar residues" evidence="9">
    <location>
        <begin position="506"/>
        <end position="522"/>
    </location>
</feature>
<dbReference type="Proteomes" id="UP000271162">
    <property type="component" value="Unassembled WGS sequence"/>
</dbReference>
<evidence type="ECO:0000256" key="9">
    <source>
        <dbReference type="SAM" id="MobiDB-lite"/>
    </source>
</evidence>
<keyword evidence="5" id="KW-0378">Hydrolase</keyword>
<feature type="domain" description="Helicase ATP-binding" evidence="10">
    <location>
        <begin position="1351"/>
        <end position="1519"/>
    </location>
</feature>
<feature type="compositionally biased region" description="Polar residues" evidence="9">
    <location>
        <begin position="458"/>
        <end position="467"/>
    </location>
</feature>
<dbReference type="InterPro" id="IPR001650">
    <property type="entry name" value="Helicase_C-like"/>
</dbReference>
<reference evidence="14" key="1">
    <citation type="submission" date="2016-04" db="UniProtKB">
        <authorList>
            <consortium name="WormBaseParasite"/>
        </authorList>
    </citation>
    <scope>IDENTIFICATION</scope>
</reference>
<dbReference type="EMBL" id="UYSL01021574">
    <property type="protein sequence ID" value="VDL78619.1"/>
    <property type="molecule type" value="Genomic_DNA"/>
</dbReference>
<dbReference type="PROSITE" id="PS51194">
    <property type="entry name" value="HELICASE_CTER"/>
    <property type="match status" value="1"/>
</dbReference>
<dbReference type="InterPro" id="IPR038718">
    <property type="entry name" value="SNF2-like_sf"/>
</dbReference>
<dbReference type="GO" id="GO:0051301">
    <property type="term" value="P:cell division"/>
    <property type="evidence" value="ECO:0007669"/>
    <property type="project" value="UniProtKB-KW"/>
</dbReference>
<feature type="compositionally biased region" description="Polar residues" evidence="9">
    <location>
        <begin position="1969"/>
        <end position="1981"/>
    </location>
</feature>
<dbReference type="WBParaSite" id="NBR_0001502401-mRNA-1">
    <property type="protein sequence ID" value="NBR_0001502401-mRNA-1"/>
    <property type="gene ID" value="NBR_0001502401"/>
</dbReference>
<proteinExistence type="predicted"/>
<evidence type="ECO:0000256" key="5">
    <source>
        <dbReference type="ARBA" id="ARBA00022801"/>
    </source>
</evidence>
<feature type="compositionally biased region" description="Acidic residues" evidence="9">
    <location>
        <begin position="1266"/>
        <end position="1294"/>
    </location>
</feature>
<feature type="region of interest" description="Disordered" evidence="9">
    <location>
        <begin position="1"/>
        <end position="41"/>
    </location>
</feature>
<protein>
    <recommendedName>
        <fullName evidence="2">DNA repair and recombination protein RAD54-like</fullName>
    </recommendedName>
    <alternativeName>
        <fullName evidence="8">Protein okra</fullName>
    </alternativeName>
</protein>
<sequence>MSSLPNVPDVKSDAKTPDESCSSPVTEKRRPERIEERSVDKVPDVVVSKLNDDAFDVFMSKSPDYGAGADDDPDLLLVTPAEAEREALNDFIPAPDFEFLLTLNDHTNTSFPTATMSEEMRMQSTTDSADDPPHVAKTASVGNEIGPITTPETMEVPNRDVIICDEVKTPFADDHGDGGSVSADPELAMVHVVMDEQRFDVLARSSTSTAVASVPNLVPDERNKVGATEWATLASSIGNPSSEPTLKPFSSVADLVVNEFDITDQQLLTAGAPSETGLLNDTDFFVDEAEMAGERGLEVLSFSKNDPLDDTNSLARENELELPLLASSCDDQLSESTSNSITNVADLVTSEADMAGDPRLSVLTISEADVSDDADLLANGSELGGRKRPRIRTIPPSAVPQEKVRVILIQDEFDRDDDDDDIIVDCIVRPIKHAPHQPIPFVLARQRVSHQPLPVVTAPSQPVAQPSSRDDRHEQHYRPALMMPQQPYGARRDPVWEEHCYFNPNQPSEQASSHRNPSTLSPCAQAVPGEVQDNCAEQACPDPREHNHPAPEELNGQDSAHQNPANLSLGAQAVPGGVQDNSTEQARPVPREPHHSVPNQADLQADEKHIQPDRDRNSEADSETSQGNPAHQVRPVRREHHQPVPNVPNRQGTDQRRQPEQNDQIDSSERENQPPPAPRQQVDSNQVQRPARQNGRGLAANLPNDALVLRQQLRDNSSRQNLQPERQPVSNRNSQPVLQARQPVAVQQNQGVVRQQLQHDRDGNMEDDDVVIIEHNQNQVHVRSLLRRYGFDAYFISRPMDVLRVPDHGMIYVVDNRRIECFLRVRTVPLRRMNYEQQIIFFDRLRARVFSTDPRDRAREPLFTHLGQLSFRLPYNPDNDGPQPFNGGYPNYPVDLNVLYLERDGYPFFYSRIRGGNLQFMNGEEQRRFLNDYWRVLVTHVRDVQGVPVEGDGGDLWRRYERAIQNQNLARAAEPHVVAAREANQADDDEVQIVAVVEPEVYRSHRAPRRARTRQPPRGPPKVPIPAVTYHNGNAPVAVANVAPNRTGSSSTNMRHQGSAPAPVAPLENVQAILLCPISLIMLWQPVLIPLRRILATKGEGGDVSLIILLRPNQRIMSRLPTLTQLRRVLEAEGEGVSTANYPSSAELSAPNASGDNSAAAVAPAENIQGMLQLLLLHLRTLRLAAQIVTVSALNIDSNVPRTSAESNIEGVASSMDTSDFEKQVLGASGQQSSGADIDVDFFCNDKHGKYANVVDSDLSSGPPSSDDDNDDDDDDEYICDEEEDIDDVPEEYTDEPKSIKNRARQSRETDETAGCVSRKGKRFSTFVDDSDDFAFEKRIRYQKEGVLWLMERQRQYSGGILADEMGLGKTVQVLAFLRALDESQIEDAYFEFTGLGPSIIVCPSTLLRQWVAQLHSSGNHKGSRRGLIKKMAVNRRGGSILITTYNTFYINRHEITSEKWHYVILDEGHKIRTPKAQVSFITTALKSIRTPCRIILSGTPLQNSLTEIWSLIDFIEPGLLSTIALFKDRFVGPISRGAYANATQQQQEAAYKCAEILRNAISPLILRRLKKNVEKVLHLPAKNEKVLFCDLSPEQCRFYSEFINSRRCERILSGKLDAWTGLVVLRKLCNHPDLVTGGPKYYEKLDGEKEDRSKAYGYYRRSGKMITLMKLLHLWHAEGNHKVLLFSQSKKMLSIIELKLQEENYAYLRMDGESTIAKRQRMIQEFNEDPNIFVFLLTTRVGGLGLNLTSANNVVIFDPDWNPSTDTQAKERVWRIGQQRVVTIYRLVSVGTIEEKIYQRYEFLANRVLKNPKQRRFFTARDLHDLFSFVDVSRDCPTETGTIFASETNEIRKENFFDSHLDEKRSRKKKKHKKKDEGDDVVDVALSEAKRAELRERARRLARKLSMETAEKSNIGDQPPNEDRRDEVSSKTVSIGKAEERPSEVQSADGPVGQIEASRSEKSESYESAKNPSSLESNMKNIEDAPSLEKPSTSHSTTSPDGTGDPQEQMLQQSCATKSCEVGDNTASPSRTRPESPEMSLLREQYKTIKMKRKPSGKAEANSSDDFVNEYNLTERRSSNTSVKSRKHSKSDDNKKKSHSKKRKLDSSPTTPQAAEGSRDNLDEDYVLGCLLKSAGVRCALSHDDLIGEKTSELIVGREAREIARQASNAISKVSNKAFVREFCAKREVLVGSPFAGKHRQEGLADSTISAIKERKKKAAEKAAGGVHANAKDVDLAQRLREYFLKHDGRAYTEQISKAFEKDFNKNKVLLRATLQRLALNDRLRRQWFLKKEYM</sequence>
<dbReference type="GO" id="GO:0005524">
    <property type="term" value="F:ATP binding"/>
    <property type="evidence" value="ECO:0007669"/>
    <property type="project" value="InterPro"/>
</dbReference>
<evidence type="ECO:0000313" key="13">
    <source>
        <dbReference type="Proteomes" id="UP000271162"/>
    </source>
</evidence>
<dbReference type="GO" id="GO:0005634">
    <property type="term" value="C:nucleus"/>
    <property type="evidence" value="ECO:0007669"/>
    <property type="project" value="TreeGrafter"/>
</dbReference>
<feature type="region of interest" description="Disordered" evidence="9">
    <location>
        <begin position="1909"/>
        <end position="2120"/>
    </location>
</feature>
<dbReference type="STRING" id="27835.A0A158R242"/>
<feature type="compositionally biased region" description="Basic and acidic residues" evidence="9">
    <location>
        <begin position="542"/>
        <end position="551"/>
    </location>
</feature>
<feature type="domain" description="Helicase C-terminal" evidence="11">
    <location>
        <begin position="1668"/>
        <end position="1825"/>
    </location>
</feature>
<feature type="compositionally biased region" description="Basic and acidic residues" evidence="9">
    <location>
        <begin position="26"/>
        <end position="41"/>
    </location>
</feature>
<dbReference type="SMART" id="SM00490">
    <property type="entry name" value="HELICc"/>
    <property type="match status" value="1"/>
</dbReference>
<feature type="compositionally biased region" description="Basic and acidic residues" evidence="9">
    <location>
        <begin position="1959"/>
        <end position="1968"/>
    </location>
</feature>
<dbReference type="PANTHER" id="PTHR45629:SF7">
    <property type="entry name" value="DNA EXCISION REPAIR PROTEIN ERCC-6-RELATED"/>
    <property type="match status" value="1"/>
</dbReference>
<organism evidence="14">
    <name type="scientific">Nippostrongylus brasiliensis</name>
    <name type="common">Rat hookworm</name>
    <dbReference type="NCBI Taxonomy" id="27835"/>
    <lineage>
        <taxon>Eukaryota</taxon>
        <taxon>Metazoa</taxon>
        <taxon>Ecdysozoa</taxon>
        <taxon>Nematoda</taxon>
        <taxon>Chromadorea</taxon>
        <taxon>Rhabditida</taxon>
        <taxon>Rhabditina</taxon>
        <taxon>Rhabditomorpha</taxon>
        <taxon>Strongyloidea</taxon>
        <taxon>Heligmosomidae</taxon>
        <taxon>Nippostrongylus</taxon>
    </lineage>
</organism>
<comment type="function">
    <text evidence="7">Involved in mitotic DNA repair and meiotic recombination. Functions in the recombinational DNA repair pathway. Essential for interhomolog gene conversion (GC), but may have a less important role in intersister GC than spn-A/Rad51. In the presence of DNA, spn-A/Rad51 enhances the ATPase activity of okr/Rad54.</text>
</comment>
<evidence type="ECO:0000256" key="8">
    <source>
        <dbReference type="ARBA" id="ARBA00029956"/>
    </source>
</evidence>
<name>A0A158R242_NIPBR</name>
<evidence type="ECO:0000256" key="6">
    <source>
        <dbReference type="ARBA" id="ARBA00023306"/>
    </source>
</evidence>
<dbReference type="InterPro" id="IPR014001">
    <property type="entry name" value="Helicase_ATP-bd"/>
</dbReference>
<dbReference type="PROSITE" id="PS51192">
    <property type="entry name" value="HELICASE_ATP_BIND_1"/>
    <property type="match status" value="1"/>
</dbReference>
<dbReference type="CDD" id="cd18793">
    <property type="entry name" value="SF2_C_SNF"/>
    <property type="match status" value="1"/>
</dbReference>
<dbReference type="GO" id="GO:0008094">
    <property type="term" value="F:ATP-dependent activity, acting on DNA"/>
    <property type="evidence" value="ECO:0007669"/>
    <property type="project" value="TreeGrafter"/>
</dbReference>
<evidence type="ECO:0000256" key="3">
    <source>
        <dbReference type="ARBA" id="ARBA00022618"/>
    </source>
</evidence>
<dbReference type="Pfam" id="PF00176">
    <property type="entry name" value="SNF2-rel_dom"/>
    <property type="match status" value="1"/>
</dbReference>
<evidence type="ECO:0000259" key="10">
    <source>
        <dbReference type="PROSITE" id="PS51192"/>
    </source>
</evidence>